<dbReference type="InterPro" id="IPR029063">
    <property type="entry name" value="SAM-dependent_MTases_sf"/>
</dbReference>
<evidence type="ECO:0000256" key="3">
    <source>
        <dbReference type="ARBA" id="ARBA00022747"/>
    </source>
</evidence>
<protein>
    <submittedName>
        <fullName evidence="4">DNA cytosine methyltransferase</fullName>
    </submittedName>
</protein>
<keyword evidence="3" id="KW-0680">Restriction system</keyword>
<comment type="caution">
    <text evidence="4">The sequence shown here is derived from an EMBL/GenBank/DDBJ whole genome shotgun (WGS) entry which is preliminary data.</text>
</comment>
<name>A0A951PR85_9CYAN</name>
<evidence type="ECO:0000256" key="1">
    <source>
        <dbReference type="ARBA" id="ARBA00022603"/>
    </source>
</evidence>
<reference evidence="4" key="1">
    <citation type="submission" date="2021-05" db="EMBL/GenBank/DDBJ databases">
        <authorList>
            <person name="Pietrasiak N."/>
            <person name="Ward R."/>
            <person name="Stajich J.E."/>
            <person name="Kurbessoian T."/>
        </authorList>
    </citation>
    <scope>NUCLEOTIDE SEQUENCE</scope>
    <source>
        <strain evidence="4">CPER-KK1</strain>
    </source>
</reference>
<sequence length="104" mass="11284">MNHYLTGINSLRLPSKSNRESTAISLFSGGGGLDLGLSLAGFNFKYANDEVQYYCDTISHNFSDCVAEAKDVKDLKGQEIKELIQSETVSLIAGGVELEIHNAN</sequence>
<dbReference type="Gene3D" id="3.40.50.150">
    <property type="entry name" value="Vaccinia Virus protein VP39"/>
    <property type="match status" value="1"/>
</dbReference>
<gene>
    <name evidence="4" type="ORF">KME25_25550</name>
</gene>
<evidence type="ECO:0000256" key="2">
    <source>
        <dbReference type="ARBA" id="ARBA00022679"/>
    </source>
</evidence>
<dbReference type="GO" id="GO:0032259">
    <property type="term" value="P:methylation"/>
    <property type="evidence" value="ECO:0007669"/>
    <property type="project" value="UniProtKB-KW"/>
</dbReference>
<dbReference type="GO" id="GO:0008168">
    <property type="term" value="F:methyltransferase activity"/>
    <property type="evidence" value="ECO:0007669"/>
    <property type="project" value="UniProtKB-KW"/>
</dbReference>
<reference evidence="4" key="2">
    <citation type="journal article" date="2022" name="Microbiol. Resour. Announc.">
        <title>Metagenome Sequencing to Explore Phylogenomics of Terrestrial Cyanobacteria.</title>
        <authorList>
            <person name="Ward R.D."/>
            <person name="Stajich J.E."/>
            <person name="Johansen J.R."/>
            <person name="Huntemann M."/>
            <person name="Clum A."/>
            <person name="Foster B."/>
            <person name="Foster B."/>
            <person name="Roux S."/>
            <person name="Palaniappan K."/>
            <person name="Varghese N."/>
            <person name="Mukherjee S."/>
            <person name="Reddy T.B.K."/>
            <person name="Daum C."/>
            <person name="Copeland A."/>
            <person name="Chen I.A."/>
            <person name="Ivanova N.N."/>
            <person name="Kyrpides N.C."/>
            <person name="Shapiro N."/>
            <person name="Eloe-Fadrosh E.A."/>
            <person name="Pietrasiak N."/>
        </authorList>
    </citation>
    <scope>NUCLEOTIDE SEQUENCE</scope>
    <source>
        <strain evidence="4">CPER-KK1</strain>
    </source>
</reference>
<accession>A0A951PR85</accession>
<organism evidence="4 5">
    <name type="scientific">Symplocastrum torsivum CPER-KK1</name>
    <dbReference type="NCBI Taxonomy" id="450513"/>
    <lineage>
        <taxon>Bacteria</taxon>
        <taxon>Bacillati</taxon>
        <taxon>Cyanobacteriota</taxon>
        <taxon>Cyanophyceae</taxon>
        <taxon>Oscillatoriophycideae</taxon>
        <taxon>Oscillatoriales</taxon>
        <taxon>Microcoleaceae</taxon>
        <taxon>Symplocastrum</taxon>
    </lineage>
</organism>
<keyword evidence="1 4" id="KW-0489">Methyltransferase</keyword>
<dbReference type="SUPFAM" id="SSF53335">
    <property type="entry name" value="S-adenosyl-L-methionine-dependent methyltransferases"/>
    <property type="match status" value="1"/>
</dbReference>
<dbReference type="InterPro" id="IPR001525">
    <property type="entry name" value="C5_MeTfrase"/>
</dbReference>
<dbReference type="AlphaFoldDB" id="A0A951PR85"/>
<proteinExistence type="predicted"/>
<evidence type="ECO:0000313" key="4">
    <source>
        <dbReference type="EMBL" id="MBW4547781.1"/>
    </source>
</evidence>
<keyword evidence="2" id="KW-0808">Transferase</keyword>
<dbReference type="Pfam" id="PF00145">
    <property type="entry name" value="DNA_methylase"/>
    <property type="match status" value="1"/>
</dbReference>
<evidence type="ECO:0000313" key="5">
    <source>
        <dbReference type="Proteomes" id="UP000753908"/>
    </source>
</evidence>
<dbReference type="Proteomes" id="UP000753908">
    <property type="component" value="Unassembled WGS sequence"/>
</dbReference>
<dbReference type="GO" id="GO:0009307">
    <property type="term" value="P:DNA restriction-modification system"/>
    <property type="evidence" value="ECO:0007669"/>
    <property type="project" value="UniProtKB-KW"/>
</dbReference>
<dbReference type="EMBL" id="JAHHIF010000048">
    <property type="protein sequence ID" value="MBW4547781.1"/>
    <property type="molecule type" value="Genomic_DNA"/>
</dbReference>